<reference evidence="2 3" key="1">
    <citation type="submission" date="2019-05" db="EMBL/GenBank/DDBJ databases">
        <title>We sequenced the genome of Paenibacillus hemerocallicola KCTC 33185 for further insight into its adaptation and study the phylogeny of Paenibacillus.</title>
        <authorList>
            <person name="Narsing Rao M.P."/>
        </authorList>
    </citation>
    <scope>NUCLEOTIDE SEQUENCE [LARGE SCALE GENOMIC DNA]</scope>
    <source>
        <strain evidence="2 3">KCTC 33185</strain>
    </source>
</reference>
<feature type="region of interest" description="Disordered" evidence="1">
    <location>
        <begin position="84"/>
        <end position="130"/>
    </location>
</feature>
<dbReference type="OrthoDB" id="2628323at2"/>
<proteinExistence type="predicted"/>
<sequence>MGRLKKYAKKSKEEYHQYPWKVDYELFALFGKYCESLNLSVNEALSLLVSDEIESYREQLSEEERTGILDEFRMKKGMFLREGLPPGCMHPAMTPEEAHQREAAPGPQDGKTRRGGPRGVRPHRPIPDNE</sequence>
<name>A0A5C4T487_9BACL</name>
<keyword evidence="3" id="KW-1185">Reference proteome</keyword>
<evidence type="ECO:0000256" key="1">
    <source>
        <dbReference type="SAM" id="MobiDB-lite"/>
    </source>
</evidence>
<evidence type="ECO:0000313" key="2">
    <source>
        <dbReference type="EMBL" id="TNJ63117.1"/>
    </source>
</evidence>
<gene>
    <name evidence="2" type="ORF">FE784_27320</name>
</gene>
<comment type="caution">
    <text evidence="2">The sequence shown here is derived from an EMBL/GenBank/DDBJ whole genome shotgun (WGS) entry which is preliminary data.</text>
</comment>
<feature type="compositionally biased region" description="Basic residues" evidence="1">
    <location>
        <begin position="113"/>
        <end position="124"/>
    </location>
</feature>
<dbReference type="RefSeq" id="WP_139605423.1">
    <property type="nucleotide sequence ID" value="NZ_VDCQ01000048.1"/>
</dbReference>
<organism evidence="2 3">
    <name type="scientific">Paenibacillus hemerocallicola</name>
    <dbReference type="NCBI Taxonomy" id="1172614"/>
    <lineage>
        <taxon>Bacteria</taxon>
        <taxon>Bacillati</taxon>
        <taxon>Bacillota</taxon>
        <taxon>Bacilli</taxon>
        <taxon>Bacillales</taxon>
        <taxon>Paenibacillaceae</taxon>
        <taxon>Paenibacillus</taxon>
    </lineage>
</organism>
<dbReference type="Proteomes" id="UP000307943">
    <property type="component" value="Unassembled WGS sequence"/>
</dbReference>
<evidence type="ECO:0000313" key="3">
    <source>
        <dbReference type="Proteomes" id="UP000307943"/>
    </source>
</evidence>
<protein>
    <submittedName>
        <fullName evidence="2">Uncharacterized protein</fullName>
    </submittedName>
</protein>
<dbReference type="AlphaFoldDB" id="A0A5C4T487"/>
<dbReference type="EMBL" id="VDCQ01000048">
    <property type="protein sequence ID" value="TNJ63117.1"/>
    <property type="molecule type" value="Genomic_DNA"/>
</dbReference>
<accession>A0A5C4T487</accession>